<keyword evidence="8" id="KW-0010">Activator</keyword>
<dbReference type="InterPro" id="IPR019258">
    <property type="entry name" value="Mediator_Med4"/>
</dbReference>
<evidence type="ECO:0000256" key="5">
    <source>
        <dbReference type="ARBA" id="ARBA00023163"/>
    </source>
</evidence>
<evidence type="ECO:0000256" key="8">
    <source>
        <dbReference type="RuleBase" id="RU364141"/>
    </source>
</evidence>
<comment type="caution">
    <text evidence="10">The sequence shown here is derived from an EMBL/GenBank/DDBJ whole genome shotgun (WGS) entry which is preliminary data.</text>
</comment>
<feature type="region of interest" description="Disordered" evidence="9">
    <location>
        <begin position="153"/>
        <end position="228"/>
    </location>
</feature>
<evidence type="ECO:0000256" key="9">
    <source>
        <dbReference type="SAM" id="MobiDB-lite"/>
    </source>
</evidence>
<dbReference type="GO" id="GO:0003712">
    <property type="term" value="F:transcription coregulator activity"/>
    <property type="evidence" value="ECO:0007669"/>
    <property type="project" value="InterPro"/>
</dbReference>
<evidence type="ECO:0000256" key="2">
    <source>
        <dbReference type="ARBA" id="ARBA00009626"/>
    </source>
</evidence>
<comment type="similarity">
    <text evidence="2 8">Belongs to the Mediator complex subunit 4 family.</text>
</comment>
<dbReference type="EMBL" id="SKBQ01000002">
    <property type="protein sequence ID" value="TPX14064.1"/>
    <property type="molecule type" value="Genomic_DNA"/>
</dbReference>
<feature type="compositionally biased region" description="Low complexity" evidence="9">
    <location>
        <begin position="153"/>
        <end position="204"/>
    </location>
</feature>
<feature type="compositionally biased region" description="Basic and acidic residues" evidence="9">
    <location>
        <begin position="264"/>
        <end position="333"/>
    </location>
</feature>
<gene>
    <name evidence="8" type="primary">MED4</name>
    <name evidence="10" type="ORF">E0L32_000458</name>
</gene>
<feature type="region of interest" description="Disordered" evidence="9">
    <location>
        <begin position="264"/>
        <end position="364"/>
    </location>
</feature>
<feature type="compositionally biased region" description="Low complexity" evidence="9">
    <location>
        <begin position="89"/>
        <end position="101"/>
    </location>
</feature>
<evidence type="ECO:0000256" key="3">
    <source>
        <dbReference type="ARBA" id="ARBA00020629"/>
    </source>
</evidence>
<name>A0A507B5S4_9PEZI</name>
<reference evidence="10 11" key="1">
    <citation type="submission" date="2019-06" db="EMBL/GenBank/DDBJ databases">
        <title>Draft genome sequence of the filamentous fungus Phialemoniopsis curvata isolated from diesel fuel.</title>
        <authorList>
            <person name="Varaljay V.A."/>
            <person name="Lyon W.J."/>
            <person name="Crouch A.L."/>
            <person name="Drake C.E."/>
            <person name="Hollomon J.M."/>
            <person name="Nadeau L.J."/>
            <person name="Nunn H.S."/>
            <person name="Stevenson B.S."/>
            <person name="Bojanowski C.L."/>
            <person name="Crookes-Goodson W.J."/>
        </authorList>
    </citation>
    <scope>NUCLEOTIDE SEQUENCE [LARGE SCALE GENOMIC DNA]</scope>
    <source>
        <strain evidence="10 11">D216</strain>
    </source>
</reference>
<dbReference type="InParanoid" id="A0A507B5S4"/>
<keyword evidence="11" id="KW-1185">Reference proteome</keyword>
<keyword evidence="4 8" id="KW-0805">Transcription regulation</keyword>
<organism evidence="10 11">
    <name type="scientific">Thyridium curvatum</name>
    <dbReference type="NCBI Taxonomy" id="1093900"/>
    <lineage>
        <taxon>Eukaryota</taxon>
        <taxon>Fungi</taxon>
        <taxon>Dikarya</taxon>
        <taxon>Ascomycota</taxon>
        <taxon>Pezizomycotina</taxon>
        <taxon>Sordariomycetes</taxon>
        <taxon>Sordariomycetidae</taxon>
        <taxon>Thyridiales</taxon>
        <taxon>Thyridiaceae</taxon>
        <taxon>Thyridium</taxon>
    </lineage>
</organism>
<evidence type="ECO:0000256" key="7">
    <source>
        <dbReference type="ARBA" id="ARBA00031257"/>
    </source>
</evidence>
<dbReference type="GO" id="GO:0006357">
    <property type="term" value="P:regulation of transcription by RNA polymerase II"/>
    <property type="evidence" value="ECO:0007669"/>
    <property type="project" value="InterPro"/>
</dbReference>
<keyword evidence="6 8" id="KW-0539">Nucleus</keyword>
<feature type="region of interest" description="Disordered" evidence="9">
    <location>
        <begin position="81"/>
        <end position="114"/>
    </location>
</feature>
<dbReference type="STRING" id="1093900.A0A507B5S4"/>
<proteinExistence type="inferred from homology"/>
<accession>A0A507B5S4</accession>
<dbReference type="Pfam" id="PF10018">
    <property type="entry name" value="Med4"/>
    <property type="match status" value="1"/>
</dbReference>
<evidence type="ECO:0000313" key="10">
    <source>
        <dbReference type="EMBL" id="TPX14064.1"/>
    </source>
</evidence>
<dbReference type="AlphaFoldDB" id="A0A507B5S4"/>
<comment type="subunit">
    <text evidence="8">Component of the Mediator complex.</text>
</comment>
<dbReference type="Proteomes" id="UP000319257">
    <property type="component" value="Unassembled WGS sequence"/>
</dbReference>
<evidence type="ECO:0000256" key="4">
    <source>
        <dbReference type="ARBA" id="ARBA00023015"/>
    </source>
</evidence>
<evidence type="ECO:0000256" key="6">
    <source>
        <dbReference type="ARBA" id="ARBA00023242"/>
    </source>
</evidence>
<comment type="function">
    <text evidence="8">Component of the Mediator complex, a coactivator involved in the regulated transcription of nearly all RNA polymerase II-dependent genes. Mediator functions as a bridge to convey information from gene-specific regulatory proteins to the basal RNA polymerase II transcription machinery. Mediator is recruited to promoters by direct interactions with regulatory proteins and serves as a scaffold for the assembly of a functional preinitiation complex with RNA polymerase II and the general transcription factors.</text>
</comment>
<dbReference type="GO" id="GO:0070847">
    <property type="term" value="C:core mediator complex"/>
    <property type="evidence" value="ECO:0007669"/>
    <property type="project" value="TreeGrafter"/>
</dbReference>
<keyword evidence="5 8" id="KW-0804">Transcription</keyword>
<dbReference type="PANTHER" id="PTHR13208:SF2">
    <property type="entry name" value="MEDIATOR OF RNA POLYMERASE II TRANSCRIPTION SUBUNIT 4"/>
    <property type="match status" value="1"/>
</dbReference>
<evidence type="ECO:0000313" key="11">
    <source>
        <dbReference type="Proteomes" id="UP000319257"/>
    </source>
</evidence>
<comment type="subcellular location">
    <subcellularLocation>
        <location evidence="1 8">Nucleus</location>
    </subcellularLocation>
</comment>
<dbReference type="GO" id="GO:0016592">
    <property type="term" value="C:mediator complex"/>
    <property type="evidence" value="ECO:0007669"/>
    <property type="project" value="InterPro"/>
</dbReference>
<sequence>MDQAIDARFERVERALTTLIDSIAKYNPSMAMANDLAVADRELSKGLAELQVHQNNHLRIQAMRAEIAAADARIRAAVSGLASTRRDITSTPVSSTSSAATQLPGGSGSDATAGNEVQYRELLSYARRISKTTLPASGITNGVDVDAANNTTTVDTAPASTSSVTHTPPTTETAAQTPVPAAAANGVQTPTATTAGPTGPSGATHLQPPDLYAQPSSGPPSAAPALPEGMAGYLNPNAGALFVPWPSETQVRVGALAANQDLSDRGVDARDYDPGEEARRREAERAAEEERQEAERLAREEEARRMRDEHERRRKAADEAREREIETWRRDSIAEGAAGAPKPPAAGEKKQFQFFGDMDDDDED</sequence>
<protein>
    <recommendedName>
        <fullName evidence="3 8">Mediator of RNA polymerase II transcription subunit 4</fullName>
    </recommendedName>
    <alternativeName>
        <fullName evidence="7 8">Mediator complex subunit 4</fullName>
    </alternativeName>
</protein>
<dbReference type="OrthoDB" id="1929813at2759"/>
<dbReference type="PANTHER" id="PTHR13208">
    <property type="entry name" value="MEDIATOR OF RNA POLYMERASE II TRANSCRIPTION SUBUNIT 4"/>
    <property type="match status" value="1"/>
</dbReference>
<evidence type="ECO:0000256" key="1">
    <source>
        <dbReference type="ARBA" id="ARBA00004123"/>
    </source>
</evidence>